<reference evidence="3" key="2">
    <citation type="submission" date="2006-09" db="EMBL/GenBank/DDBJ databases">
        <title>The genome sequence of Plasmodium falciparum Dd2.</title>
        <authorList>
            <consortium name="The Broad Institute Genome Sequencing Platform"/>
            <person name="Birren B."/>
            <person name="Lander E."/>
            <person name="Galagan J."/>
            <person name="Nusbaum C."/>
            <person name="Devon K."/>
            <person name="Henn M."/>
            <person name="Jaffe D."/>
            <person name="Butler J."/>
            <person name="Alvarez P."/>
            <person name="Gnerre S."/>
            <person name="Grabherr M."/>
            <person name="Kleber M."/>
            <person name="Mauceli E."/>
            <person name="Brockman W."/>
            <person name="MacCallum I.A."/>
            <person name="Rounsley S."/>
            <person name="Young S."/>
            <person name="LaButti K."/>
            <person name="Pushparaj V."/>
            <person name="DeCaprio D."/>
            <person name="Crawford M."/>
            <person name="Koehrsen M."/>
            <person name="Engels R."/>
            <person name="Montgomery P."/>
            <person name="Pearson M."/>
            <person name="Howarth C."/>
            <person name="Larson L."/>
            <person name="Luoma S."/>
            <person name="White J."/>
            <person name="Kodira C."/>
            <person name="Zeng Q."/>
            <person name="O'Leary S."/>
            <person name="Yandava C."/>
            <person name="Alvarado L."/>
            <person name="Wirth D."/>
            <person name="Volkman S."/>
            <person name="Hartl D."/>
        </authorList>
    </citation>
    <scope>NUCLEOTIDE SEQUENCE [LARGE SCALE GENOMIC DNA]</scope>
</reference>
<dbReference type="EMBL" id="DS016973">
    <property type="protein sequence ID" value="KOB88204.1"/>
    <property type="molecule type" value="Genomic_DNA"/>
</dbReference>
<sequence length="97" mass="11064">MTPTVCTIYYRPLEVLLSKLELSTKHHHKSHATNHRRHDNDDDDDAADAADDDDAPEADDDDDEEQQDDDVDENVELKLHGRDKTSSTNTIIIRKPL</sequence>
<feature type="region of interest" description="Disordered" evidence="1">
    <location>
        <begin position="24"/>
        <end position="97"/>
    </location>
</feature>
<feature type="compositionally biased region" description="Basic residues" evidence="1">
    <location>
        <begin position="25"/>
        <end position="37"/>
    </location>
</feature>
<evidence type="ECO:0000313" key="2">
    <source>
        <dbReference type="EMBL" id="KOB88204.1"/>
    </source>
</evidence>
<name>A0A0L7M5T5_PLAF4</name>
<accession>A0A0L7M5T5</accession>
<feature type="compositionally biased region" description="Acidic residues" evidence="1">
    <location>
        <begin position="41"/>
        <end position="74"/>
    </location>
</feature>
<dbReference type="AlphaFoldDB" id="A0A0L7M5T5"/>
<reference evidence="3" key="1">
    <citation type="submission" date="2006-09" db="EMBL/GenBank/DDBJ databases">
        <title>Annotation of Plasmodium falciparum Dd2.</title>
        <authorList>
            <consortium name="The Broad Institute Genome Sequencing Platform"/>
            <person name="Volkman S.K."/>
            <person name="Neafsey D.E."/>
            <person name="Dash A.P."/>
            <person name="Chitnis C.E."/>
            <person name="Hartl D.L."/>
            <person name="Young S.K."/>
            <person name="Zeng Q."/>
            <person name="Koehrsen M."/>
            <person name="Alvarado L."/>
            <person name="Berlin A."/>
            <person name="Borenstein D."/>
            <person name="Chapman S.B."/>
            <person name="Chen Z."/>
            <person name="Engels R."/>
            <person name="Freedman E."/>
            <person name="Gellesch M."/>
            <person name="Goldberg J."/>
            <person name="Griggs A."/>
            <person name="Gujja S."/>
            <person name="Heilman E.R."/>
            <person name="Heiman D.I."/>
            <person name="Howarth C."/>
            <person name="Jen D."/>
            <person name="Larson L."/>
            <person name="Mehta T."/>
            <person name="Neiman D."/>
            <person name="Park D."/>
            <person name="Pearson M."/>
            <person name="Roberts A."/>
            <person name="Saif S."/>
            <person name="Shea T."/>
            <person name="Shenoy N."/>
            <person name="Sisk P."/>
            <person name="Stolte C."/>
            <person name="Sykes S."/>
            <person name="Walk T."/>
            <person name="White J."/>
            <person name="Yandava C."/>
            <person name="Haas B."/>
            <person name="Henn M.R."/>
            <person name="Nusbaum C."/>
            <person name="Birren B."/>
        </authorList>
    </citation>
    <scope>NUCLEOTIDE SEQUENCE [LARGE SCALE GENOMIC DNA]</scope>
</reference>
<evidence type="ECO:0000256" key="1">
    <source>
        <dbReference type="SAM" id="MobiDB-lite"/>
    </source>
</evidence>
<protein>
    <submittedName>
        <fullName evidence="2">Uncharacterized protein</fullName>
    </submittedName>
</protein>
<dbReference type="Proteomes" id="UP000054282">
    <property type="component" value="Unassembled WGS sequence"/>
</dbReference>
<evidence type="ECO:0000313" key="3">
    <source>
        <dbReference type="Proteomes" id="UP000054282"/>
    </source>
</evidence>
<proteinExistence type="predicted"/>
<organism evidence="2 3">
    <name type="scientific">Plasmodium falciparum (isolate Dd2)</name>
    <dbReference type="NCBI Taxonomy" id="57267"/>
    <lineage>
        <taxon>Eukaryota</taxon>
        <taxon>Sar</taxon>
        <taxon>Alveolata</taxon>
        <taxon>Apicomplexa</taxon>
        <taxon>Aconoidasida</taxon>
        <taxon>Haemosporida</taxon>
        <taxon>Plasmodiidae</taxon>
        <taxon>Plasmodium</taxon>
        <taxon>Plasmodium (Laverania)</taxon>
    </lineage>
</organism>
<dbReference type="KEGG" id="pfd:PFDG_04703"/>
<gene>
    <name evidence="2" type="ORF">PFDG_04703</name>
</gene>
<feature type="compositionally biased region" description="Basic and acidic residues" evidence="1">
    <location>
        <begin position="75"/>
        <end position="85"/>
    </location>
</feature>